<name>A0A5B0FY05_9BURK</name>
<dbReference type="EMBL" id="VTUZ01000099">
    <property type="protein sequence ID" value="KAA0996177.1"/>
    <property type="molecule type" value="Genomic_DNA"/>
</dbReference>
<sequence length="59" mass="6807">MKKAFPLAANETAHNRDRRAQLLVLKAEDVNRADQRRINYSLIDSTVSKWRYSANSTKS</sequence>
<dbReference type="Proteomes" id="UP000325273">
    <property type="component" value="Unassembled WGS sequence"/>
</dbReference>
<reference evidence="1 2" key="1">
    <citation type="submission" date="2019-08" db="EMBL/GenBank/DDBJ databases">
        <title>Paraburkholderia sp. DCY113.</title>
        <authorList>
            <person name="Kang J."/>
        </authorList>
    </citation>
    <scope>NUCLEOTIDE SEQUENCE [LARGE SCALE GENOMIC DNA]</scope>
    <source>
        <strain evidence="1 2">DCY113</strain>
    </source>
</reference>
<proteinExistence type="predicted"/>
<accession>A0A5B0FY05</accession>
<protein>
    <submittedName>
        <fullName evidence="1">Uncharacterized protein</fullName>
    </submittedName>
</protein>
<gene>
    <name evidence="1" type="ORF">FVF58_50200</name>
</gene>
<organism evidence="1 2">
    <name type="scientific">Paraburkholderia panacisoli</name>
    <dbReference type="NCBI Taxonomy" id="2603818"/>
    <lineage>
        <taxon>Bacteria</taxon>
        <taxon>Pseudomonadati</taxon>
        <taxon>Pseudomonadota</taxon>
        <taxon>Betaproteobacteria</taxon>
        <taxon>Burkholderiales</taxon>
        <taxon>Burkholderiaceae</taxon>
        <taxon>Paraburkholderia</taxon>
    </lineage>
</organism>
<keyword evidence="2" id="KW-1185">Reference proteome</keyword>
<evidence type="ECO:0000313" key="2">
    <source>
        <dbReference type="Proteomes" id="UP000325273"/>
    </source>
</evidence>
<comment type="caution">
    <text evidence="1">The sequence shown here is derived from an EMBL/GenBank/DDBJ whole genome shotgun (WGS) entry which is preliminary data.</text>
</comment>
<dbReference type="AlphaFoldDB" id="A0A5B0FY05"/>
<evidence type="ECO:0000313" key="1">
    <source>
        <dbReference type="EMBL" id="KAA0996177.1"/>
    </source>
</evidence>